<feature type="signal peptide" evidence="1">
    <location>
        <begin position="1"/>
        <end position="21"/>
    </location>
</feature>
<accession>A0ABU8SNI4</accession>
<evidence type="ECO:0000313" key="2">
    <source>
        <dbReference type="EMBL" id="MEJ6400993.1"/>
    </source>
</evidence>
<proteinExistence type="predicted"/>
<protein>
    <submittedName>
        <fullName evidence="2">Uncharacterized protein</fullName>
    </submittedName>
</protein>
<gene>
    <name evidence="2" type="ORF">R4146_07540</name>
</gene>
<evidence type="ECO:0000256" key="1">
    <source>
        <dbReference type="SAM" id="SignalP"/>
    </source>
</evidence>
<feature type="chain" id="PRO_5046945914" evidence="1">
    <location>
        <begin position="22"/>
        <end position="81"/>
    </location>
</feature>
<reference evidence="2 3" key="1">
    <citation type="submission" date="2023-10" db="EMBL/GenBank/DDBJ databases">
        <title>Nicoliella lavandulae sp. nov. isolated from Lavandula angustifolia flowers.</title>
        <authorList>
            <person name="Alcantara C."/>
            <person name="Zuniga M."/>
            <person name="Landete J.M."/>
            <person name="Monedero V."/>
        </authorList>
    </citation>
    <scope>NUCLEOTIDE SEQUENCE [LARGE SCALE GENOMIC DNA]</scope>
    <source>
        <strain evidence="2 3">Es01</strain>
    </source>
</reference>
<keyword evidence="3" id="KW-1185">Reference proteome</keyword>
<sequence length="81" mass="9241">MKKLVIFMLTVLTLFTTTSTLDNTFTPVASAQSVWVELHGNGRKYHSYNPGRRFGRGKVNHHWTKVSLSWAKANGYTKSLR</sequence>
<dbReference type="EMBL" id="JAWMWH010000003">
    <property type="protein sequence ID" value="MEJ6400993.1"/>
    <property type="molecule type" value="Genomic_DNA"/>
</dbReference>
<comment type="caution">
    <text evidence="2">The sequence shown here is derived from an EMBL/GenBank/DDBJ whole genome shotgun (WGS) entry which is preliminary data.</text>
</comment>
<evidence type="ECO:0000313" key="3">
    <source>
        <dbReference type="Proteomes" id="UP001370590"/>
    </source>
</evidence>
<dbReference type="RefSeq" id="WP_339960841.1">
    <property type="nucleotide sequence ID" value="NZ_JAWMWH010000003.1"/>
</dbReference>
<organism evidence="2 3">
    <name type="scientific">Nicoliella lavandulae</name>
    <dbReference type="NCBI Taxonomy" id="3082954"/>
    <lineage>
        <taxon>Bacteria</taxon>
        <taxon>Bacillati</taxon>
        <taxon>Bacillota</taxon>
        <taxon>Bacilli</taxon>
        <taxon>Lactobacillales</taxon>
        <taxon>Lactobacillaceae</taxon>
        <taxon>Nicoliella</taxon>
    </lineage>
</organism>
<dbReference type="Proteomes" id="UP001370590">
    <property type="component" value="Unassembled WGS sequence"/>
</dbReference>
<keyword evidence="1" id="KW-0732">Signal</keyword>
<name>A0ABU8SNI4_9LACO</name>